<gene>
    <name evidence="2" type="ORF">C1875_02090</name>
</gene>
<proteinExistence type="predicted"/>
<dbReference type="Pfam" id="PF18851">
    <property type="entry name" value="baeRF_family8"/>
    <property type="match status" value="1"/>
</dbReference>
<dbReference type="EMBL" id="PPTU01000002">
    <property type="protein sequence ID" value="RDB72814.1"/>
    <property type="molecule type" value="Genomic_DNA"/>
</dbReference>
<dbReference type="Proteomes" id="UP000253970">
    <property type="component" value="Unassembled WGS sequence"/>
</dbReference>
<evidence type="ECO:0000313" key="2">
    <source>
        <dbReference type="EMBL" id="RDB72814.1"/>
    </source>
</evidence>
<dbReference type="RefSeq" id="WP_114532665.1">
    <property type="nucleotide sequence ID" value="NZ_JADNER010000001.1"/>
</dbReference>
<feature type="domain" description="Bacterial archaeo-eukaryotic release factor family 8" evidence="1">
    <location>
        <begin position="131"/>
        <end position="284"/>
    </location>
</feature>
<reference evidence="2 3" key="1">
    <citation type="journal article" date="2018" name="Elife">
        <title>Discovery and characterization of a prevalent human gut bacterial enzyme sufficient for the inactivation of a family of plant toxins.</title>
        <authorList>
            <person name="Koppel N."/>
            <person name="Bisanz J.E."/>
            <person name="Pandelia M.E."/>
            <person name="Turnbaugh P.J."/>
            <person name="Balskus E.P."/>
        </authorList>
    </citation>
    <scope>NUCLEOTIDE SEQUENCE [LARGE SCALE GENOMIC DNA]</scope>
    <source>
        <strain evidence="2 3">W1 BHI 6</strain>
    </source>
</reference>
<name>A0A369MKW7_EGGLN</name>
<dbReference type="AlphaFoldDB" id="A0A369MKW7"/>
<evidence type="ECO:0000259" key="1">
    <source>
        <dbReference type="Pfam" id="PF18851"/>
    </source>
</evidence>
<accession>A0A369MKW7</accession>
<evidence type="ECO:0000313" key="3">
    <source>
        <dbReference type="Proteomes" id="UP000253970"/>
    </source>
</evidence>
<dbReference type="InterPro" id="IPR040830">
    <property type="entry name" value="Bact_RF_family8"/>
</dbReference>
<sequence length="389" mass="43215">MNDDITILADFDSALYEQVEPPLVSLYLPTHGSAPGDESDRIEFEALVEQARAKLAQERERREYKGVDERLAYAAEHFDDLMSPAPGGSLAVLASNDRTYIYRLGYETGPLAFVGERFYVKPLLKNFQFGSHYFLLGLSADRFAFVHGDFGSLERVELPRDVLDAFSEEFPLVYDGHEGALDYSSLENHMPPYHGWKSRNDVRKEEAGKFFQYVNKAVTDYLVAGTDLPVILVSLPEHQSAFRRISTIPHLLDEGIEKDIGGIEAPELLSDAKAVIEHVREARATELLEKFGDAEAHGGASSDLKAIGLALVERKVRALFLAEGAYIPGGFDEETGEVRLFEREPHGRFQGPELADGFVRAALAQDADVFELPAEKIPGDSGIAALYRY</sequence>
<protein>
    <recommendedName>
        <fullName evidence="1">Bacterial archaeo-eukaryotic release factor family 8 domain-containing protein</fullName>
    </recommendedName>
</protein>
<organism evidence="2 3">
    <name type="scientific">Eggerthella lenta</name>
    <name type="common">Eubacterium lentum</name>
    <dbReference type="NCBI Taxonomy" id="84112"/>
    <lineage>
        <taxon>Bacteria</taxon>
        <taxon>Bacillati</taxon>
        <taxon>Actinomycetota</taxon>
        <taxon>Coriobacteriia</taxon>
        <taxon>Eggerthellales</taxon>
        <taxon>Eggerthellaceae</taxon>
        <taxon>Eggerthella</taxon>
    </lineage>
</organism>
<comment type="caution">
    <text evidence="2">The sequence shown here is derived from an EMBL/GenBank/DDBJ whole genome shotgun (WGS) entry which is preliminary data.</text>
</comment>